<reference evidence="1 2" key="2">
    <citation type="journal article" date="2017" name="Int. J. Syst. Evol. Microbiol.">
        <title>Pseudomonas furukawaii sp. nov., a polychlorinated biphenyl-degrading bacterium isolated from biphenyl-contaminated soil in Japan.</title>
        <authorList>
            <person name="Kimura N."/>
            <person name="Watanabe T."/>
            <person name="Suenaga H."/>
            <person name="Fujihara H."/>
            <person name="Futagami T."/>
            <person name="Goto M."/>
            <person name="Hanada S."/>
            <person name="Hirose J."/>
        </authorList>
    </citation>
    <scope>NUCLEOTIDE SEQUENCE [LARGE SCALE GENOMIC DNA]</scope>
    <source>
        <strain evidence="2">DSM 10086 / NBRC 110670 / KF707</strain>
    </source>
</reference>
<proteinExistence type="predicted"/>
<evidence type="ECO:0000313" key="1">
    <source>
        <dbReference type="EMBL" id="BAU75818.1"/>
    </source>
</evidence>
<dbReference type="AlphaFoldDB" id="A0AAD1C2W7"/>
<organism evidence="1 2">
    <name type="scientific">Metapseudomonas furukawaii</name>
    <name type="common">Pseudomonas furukawaii</name>
    <dbReference type="NCBI Taxonomy" id="1149133"/>
    <lineage>
        <taxon>Bacteria</taxon>
        <taxon>Pseudomonadati</taxon>
        <taxon>Pseudomonadota</taxon>
        <taxon>Gammaproteobacteria</taxon>
        <taxon>Pseudomonadales</taxon>
        <taxon>Pseudomonadaceae</taxon>
        <taxon>Metapseudomonas</taxon>
    </lineage>
</organism>
<reference evidence="2" key="1">
    <citation type="submission" date="2015-05" db="EMBL/GenBank/DDBJ databases">
        <title>Draft genome sequencing of a biphenyl-degrading bacterium, Pseudomonas balearica KF707 (=NBRC110670).</title>
        <authorList>
            <person name="Kimura N."/>
            <person name="Hirose J."/>
            <person name="Watanabe T."/>
            <person name="Suenaga H."/>
            <person name="Fujihara H."/>
            <person name="Noguchi M."/>
            <person name="Hashimoto M."/>
            <person name="Shimodaira J."/>
            <person name="Tsuchikane K."/>
            <person name="Hosoyama A."/>
            <person name="Yamazoe A."/>
            <person name="Fujita N."/>
            <person name="Furukawa K."/>
        </authorList>
    </citation>
    <scope>NUCLEOTIDE SEQUENCE [LARGE SCALE GENOMIC DNA]</scope>
    <source>
        <strain evidence="2">DSM 10086 / NBRC 110670 / KF707</strain>
    </source>
</reference>
<dbReference type="EMBL" id="AP014862">
    <property type="protein sequence ID" value="BAU75818.1"/>
    <property type="molecule type" value="Genomic_DNA"/>
</dbReference>
<evidence type="ECO:0000313" key="2">
    <source>
        <dbReference type="Proteomes" id="UP000218554"/>
    </source>
</evidence>
<gene>
    <name evidence="1" type="ORF">KF707C_41300</name>
</gene>
<dbReference type="Proteomes" id="UP000218554">
    <property type="component" value="Chromosome"/>
</dbReference>
<keyword evidence="2" id="KW-1185">Reference proteome</keyword>
<protein>
    <submittedName>
        <fullName evidence="1">Uncharacterized protein</fullName>
    </submittedName>
</protein>
<dbReference type="RefSeq" id="WP_003449290.1">
    <property type="nucleotide sequence ID" value="NZ_AJMR01000068.1"/>
</dbReference>
<accession>A0AAD1C2W7</accession>
<sequence length="44" mass="4769">MNEQQRVDGGSCGAPHAVSVDDWQNLEAQLMALVLDAREEGEAQ</sequence>
<name>A0AAD1C2W7_METFU</name>
<dbReference type="KEGG" id="pfuw:KF707C_41300"/>